<feature type="signal peptide" evidence="2">
    <location>
        <begin position="1"/>
        <end position="27"/>
    </location>
</feature>
<proteinExistence type="predicted"/>
<evidence type="ECO:0000256" key="1">
    <source>
        <dbReference type="SAM" id="MobiDB-lite"/>
    </source>
</evidence>
<reference evidence="3" key="1">
    <citation type="submission" date="2022-01" db="EMBL/GenBank/DDBJ databases">
        <title>Paenibacillus spongiae sp. nov., isolated from marine sponge.</title>
        <authorList>
            <person name="Li Z."/>
            <person name="Zhang M."/>
        </authorList>
    </citation>
    <scope>NUCLEOTIDE SEQUENCE</scope>
    <source>
        <strain evidence="3">PHS-Z3</strain>
    </source>
</reference>
<protein>
    <submittedName>
        <fullName evidence="3">Extracellular solute-binding protein</fullName>
    </submittedName>
</protein>
<dbReference type="Proteomes" id="UP001057877">
    <property type="component" value="Chromosome"/>
</dbReference>
<feature type="compositionally biased region" description="Low complexity" evidence="1">
    <location>
        <begin position="466"/>
        <end position="485"/>
    </location>
</feature>
<evidence type="ECO:0000256" key="2">
    <source>
        <dbReference type="SAM" id="SignalP"/>
    </source>
</evidence>
<dbReference type="EMBL" id="CP091430">
    <property type="protein sequence ID" value="UVI28503.1"/>
    <property type="molecule type" value="Genomic_DNA"/>
</dbReference>
<dbReference type="Pfam" id="PF01547">
    <property type="entry name" value="SBP_bac_1"/>
    <property type="match status" value="1"/>
</dbReference>
<evidence type="ECO:0000313" key="3">
    <source>
        <dbReference type="EMBL" id="UVI28503.1"/>
    </source>
</evidence>
<dbReference type="PANTHER" id="PTHR43649:SF12">
    <property type="entry name" value="DIACETYLCHITOBIOSE BINDING PROTEIN DASA"/>
    <property type="match status" value="1"/>
</dbReference>
<organism evidence="3 4">
    <name type="scientific">Paenibacillus spongiae</name>
    <dbReference type="NCBI Taxonomy" id="2909671"/>
    <lineage>
        <taxon>Bacteria</taxon>
        <taxon>Bacillati</taxon>
        <taxon>Bacillota</taxon>
        <taxon>Bacilli</taxon>
        <taxon>Bacillales</taxon>
        <taxon>Paenibacillaceae</taxon>
        <taxon>Paenibacillus</taxon>
    </lineage>
</organism>
<dbReference type="Gene3D" id="3.40.190.10">
    <property type="entry name" value="Periplasmic binding protein-like II"/>
    <property type="match status" value="1"/>
</dbReference>
<feature type="region of interest" description="Disordered" evidence="1">
    <location>
        <begin position="448"/>
        <end position="485"/>
    </location>
</feature>
<dbReference type="PROSITE" id="PS51257">
    <property type="entry name" value="PROKAR_LIPOPROTEIN"/>
    <property type="match status" value="1"/>
</dbReference>
<accession>A0ABY5S712</accession>
<dbReference type="InterPro" id="IPR050490">
    <property type="entry name" value="Bact_solute-bd_prot1"/>
</dbReference>
<dbReference type="SUPFAM" id="SSF53850">
    <property type="entry name" value="Periplasmic binding protein-like II"/>
    <property type="match status" value="1"/>
</dbReference>
<keyword evidence="4" id="KW-1185">Reference proteome</keyword>
<dbReference type="RefSeq" id="WP_258384592.1">
    <property type="nucleotide sequence ID" value="NZ_CP091430.1"/>
</dbReference>
<evidence type="ECO:0000313" key="4">
    <source>
        <dbReference type="Proteomes" id="UP001057877"/>
    </source>
</evidence>
<feature type="compositionally biased region" description="Basic and acidic residues" evidence="1">
    <location>
        <begin position="455"/>
        <end position="465"/>
    </location>
</feature>
<name>A0ABY5S712_9BACL</name>
<keyword evidence="2" id="KW-0732">Signal</keyword>
<dbReference type="InterPro" id="IPR006059">
    <property type="entry name" value="SBP"/>
</dbReference>
<feature type="chain" id="PRO_5045543411" evidence="2">
    <location>
        <begin position="28"/>
        <end position="485"/>
    </location>
</feature>
<sequence>MKGFSFKRMAMMGALTLSVVLSGCSFSGGGSQNEETTLPLKVMYYDERSFYSQLGMVYSALHPEVDITVVSQQQTGAYDPQKDWKAEFDKFIEEQQPDVLMLSTEQLTKYAEDGKLLELDLLTENKDYNKETLIPGLLDYMKEIGGGKIYGLPSSFYSQAIFYNKDLFDKYSIPLPEDRMSWDKLFELAQRFPTDGGKDNRVYGLSLGYNGELFQLGTMIGASQNLSMVNASSKQVTINTSAWKNVFQNAMKGLKSGALHTEDPNGMSGSNQSYEDYLLRDPFISGKVAMKLESAYFMDQLKEAQTRVKDKAIQNWDIVTVPVNPEIPDTSPNMSFNQIFAINAKSVNAEAAKDFISYVTSEEYARVVSKVQNGGFPVRTNYIKDDENHNMQAFYSLKPAESSLYKDYEKLPQDFFMQFMSIAQEELKSAFDDKKSLDEALALLQTRGQQVMDQEQAKEKNKPKEASSSSSSSTSATTTTTTSAK</sequence>
<dbReference type="PANTHER" id="PTHR43649">
    <property type="entry name" value="ARABINOSE-BINDING PROTEIN-RELATED"/>
    <property type="match status" value="1"/>
</dbReference>
<gene>
    <name evidence="3" type="ORF">L1F29_24060</name>
</gene>